<reference evidence="2 3" key="1">
    <citation type="submission" date="2023-04" db="EMBL/GenBank/DDBJ databases">
        <title>A long-awaited taxogenomic arrangement of the family Halomonadaceae.</title>
        <authorList>
            <person name="De La Haba R."/>
            <person name="Chuvochina M."/>
            <person name="Wittouck S."/>
            <person name="Arahal D.R."/>
            <person name="Sanchez-Porro C."/>
            <person name="Hugenholtz P."/>
            <person name="Ventosa A."/>
        </authorList>
    </citation>
    <scope>NUCLEOTIDE SEQUENCE [LARGE SCALE GENOMIC DNA]</scope>
    <source>
        <strain evidence="2 3">DSM 22428</strain>
    </source>
</reference>
<keyword evidence="2" id="KW-0012">Acyltransferase</keyword>
<accession>A0ABU1GXE2</accession>
<gene>
    <name evidence="2" type="ORF">QC825_11615</name>
</gene>
<protein>
    <submittedName>
        <fullName evidence="2">GNAT family N-acetyltransferase</fullName>
        <ecNumber evidence="2">2.3.1.-</ecNumber>
    </submittedName>
</protein>
<keyword evidence="3" id="KW-1185">Reference proteome</keyword>
<dbReference type="GO" id="GO:0016746">
    <property type="term" value="F:acyltransferase activity"/>
    <property type="evidence" value="ECO:0007669"/>
    <property type="project" value="UniProtKB-KW"/>
</dbReference>
<feature type="domain" description="N-acetyltransferase" evidence="1">
    <location>
        <begin position="7"/>
        <end position="150"/>
    </location>
</feature>
<sequence length="150" mass="17554">MTAHWPAYWRAATHPADAEFACALVNQTMSPYWRMRHMAFSRRKFMDLWPKMEAAIIQYSGPRDGFIGWDIQGRVGYLRELHLIEACRGQGLGGRVLDDWLALQRNGPATSVELKVFENNPARRLYERAGFHFRRYFDDRTGLIEMRCTL</sequence>
<comment type="caution">
    <text evidence="2">The sequence shown here is derived from an EMBL/GenBank/DDBJ whole genome shotgun (WGS) entry which is preliminary data.</text>
</comment>
<dbReference type="PROSITE" id="PS51186">
    <property type="entry name" value="GNAT"/>
    <property type="match status" value="1"/>
</dbReference>
<organism evidence="2 3">
    <name type="scientific">Larsenimonas suaedae</name>
    <dbReference type="NCBI Taxonomy" id="1851019"/>
    <lineage>
        <taxon>Bacteria</taxon>
        <taxon>Pseudomonadati</taxon>
        <taxon>Pseudomonadota</taxon>
        <taxon>Gammaproteobacteria</taxon>
        <taxon>Oceanospirillales</taxon>
        <taxon>Halomonadaceae</taxon>
        <taxon>Larsenimonas</taxon>
    </lineage>
</organism>
<dbReference type="Pfam" id="PF13508">
    <property type="entry name" value="Acetyltransf_7"/>
    <property type="match status" value="1"/>
</dbReference>
<evidence type="ECO:0000313" key="3">
    <source>
        <dbReference type="Proteomes" id="UP001269375"/>
    </source>
</evidence>
<dbReference type="InterPro" id="IPR000182">
    <property type="entry name" value="GNAT_dom"/>
</dbReference>
<dbReference type="Gene3D" id="3.40.630.30">
    <property type="match status" value="1"/>
</dbReference>
<dbReference type="RefSeq" id="WP_251590190.1">
    <property type="nucleotide sequence ID" value="NZ_JAMLJI010000001.1"/>
</dbReference>
<dbReference type="InterPro" id="IPR016181">
    <property type="entry name" value="Acyl_CoA_acyltransferase"/>
</dbReference>
<evidence type="ECO:0000259" key="1">
    <source>
        <dbReference type="PROSITE" id="PS51186"/>
    </source>
</evidence>
<keyword evidence="2" id="KW-0808">Transferase</keyword>
<evidence type="ECO:0000313" key="2">
    <source>
        <dbReference type="EMBL" id="MDR5896722.1"/>
    </source>
</evidence>
<dbReference type="EC" id="2.3.1.-" evidence="2"/>
<proteinExistence type="predicted"/>
<dbReference type="Proteomes" id="UP001269375">
    <property type="component" value="Unassembled WGS sequence"/>
</dbReference>
<dbReference type="EMBL" id="JARWAO010000006">
    <property type="protein sequence ID" value="MDR5896722.1"/>
    <property type="molecule type" value="Genomic_DNA"/>
</dbReference>
<dbReference type="SUPFAM" id="SSF55729">
    <property type="entry name" value="Acyl-CoA N-acyltransferases (Nat)"/>
    <property type="match status" value="1"/>
</dbReference>
<name>A0ABU1GXE2_9GAMM</name>